<evidence type="ECO:0000313" key="2">
    <source>
        <dbReference type="Proteomes" id="UP001336020"/>
    </source>
</evidence>
<dbReference type="EMBL" id="JAUTXY010000008">
    <property type="protein sequence ID" value="MEE2059467.1"/>
    <property type="molecule type" value="Genomic_DNA"/>
</dbReference>
<name>A0ABU7LDZ1_9NOCA</name>
<dbReference type="InterPro" id="IPR024520">
    <property type="entry name" value="DUF3558"/>
</dbReference>
<dbReference type="Proteomes" id="UP001336020">
    <property type="component" value="Unassembled WGS sequence"/>
</dbReference>
<comment type="caution">
    <text evidence="1">The sequence shown here is derived from an EMBL/GenBank/DDBJ whole genome shotgun (WGS) entry which is preliminary data.</text>
</comment>
<proteinExistence type="predicted"/>
<dbReference type="RefSeq" id="WP_330134763.1">
    <property type="nucleotide sequence ID" value="NZ_JAUTXY010000008.1"/>
</dbReference>
<organism evidence="1 2">
    <name type="scientific">Rhodococcus artemisiae</name>
    <dbReference type="NCBI Taxonomy" id="714159"/>
    <lineage>
        <taxon>Bacteria</taxon>
        <taxon>Bacillati</taxon>
        <taxon>Actinomycetota</taxon>
        <taxon>Actinomycetes</taxon>
        <taxon>Mycobacteriales</taxon>
        <taxon>Nocardiaceae</taxon>
        <taxon>Rhodococcus</taxon>
    </lineage>
</organism>
<keyword evidence="2" id="KW-1185">Reference proteome</keyword>
<accession>A0ABU7LDZ1</accession>
<sequence>MPTIVAMAALAAVFVTGCGSSDDDARGGAPETTALQVTEPGPFFGECGSISDDEVEAAFALGEFSAVTRNSVGCEWETYVGGPSVSFSWYRGSPIGRERAGSDLIGRPAADVEVGGRPGFMGSAQNELGQTVLCEIGVDFGGDFIHWSVTYANFTPTADSCAVARDLAELSVERAQS</sequence>
<gene>
    <name evidence="1" type="ORF">Q7514_18280</name>
</gene>
<evidence type="ECO:0000313" key="1">
    <source>
        <dbReference type="EMBL" id="MEE2059467.1"/>
    </source>
</evidence>
<dbReference type="Pfam" id="PF12079">
    <property type="entry name" value="DUF3558"/>
    <property type="match status" value="1"/>
</dbReference>
<reference evidence="1 2" key="1">
    <citation type="submission" date="2023-07" db="EMBL/GenBank/DDBJ databases">
        <authorList>
            <person name="Girao M."/>
            <person name="Carvalho M.F."/>
        </authorList>
    </citation>
    <scope>NUCLEOTIDE SEQUENCE [LARGE SCALE GENOMIC DNA]</scope>
    <source>
        <strain evidence="1 2">YIM65754</strain>
    </source>
</reference>
<protein>
    <submittedName>
        <fullName evidence="1">DUF3558 domain-containing protein</fullName>
    </submittedName>
</protein>